<dbReference type="EMBL" id="PGGS01001211">
    <property type="protein sequence ID" value="PNH00710.1"/>
    <property type="molecule type" value="Genomic_DNA"/>
</dbReference>
<organism evidence="2 3">
    <name type="scientific">Tetrabaena socialis</name>
    <dbReference type="NCBI Taxonomy" id="47790"/>
    <lineage>
        <taxon>Eukaryota</taxon>
        <taxon>Viridiplantae</taxon>
        <taxon>Chlorophyta</taxon>
        <taxon>core chlorophytes</taxon>
        <taxon>Chlorophyceae</taxon>
        <taxon>CS clade</taxon>
        <taxon>Chlamydomonadales</taxon>
        <taxon>Tetrabaenaceae</taxon>
        <taxon>Tetrabaena</taxon>
    </lineage>
</organism>
<feature type="non-terminal residue" evidence="2">
    <location>
        <position position="234"/>
    </location>
</feature>
<dbReference type="Proteomes" id="UP000236333">
    <property type="component" value="Unassembled WGS sequence"/>
</dbReference>
<gene>
    <name evidence="2" type="ORF">TSOC_013455</name>
</gene>
<feature type="region of interest" description="Disordered" evidence="1">
    <location>
        <begin position="133"/>
        <end position="172"/>
    </location>
</feature>
<feature type="region of interest" description="Disordered" evidence="1">
    <location>
        <begin position="67"/>
        <end position="103"/>
    </location>
</feature>
<keyword evidence="3" id="KW-1185">Reference proteome</keyword>
<feature type="compositionally biased region" description="Low complexity" evidence="1">
    <location>
        <begin position="81"/>
        <end position="95"/>
    </location>
</feature>
<proteinExistence type="predicted"/>
<dbReference type="OrthoDB" id="551934at2759"/>
<reference evidence="2 3" key="1">
    <citation type="journal article" date="2017" name="Mol. Biol. Evol.">
        <title>The 4-celled Tetrabaena socialis nuclear genome reveals the essential components for genetic control of cell number at the origin of multicellularity in the volvocine lineage.</title>
        <authorList>
            <person name="Featherston J."/>
            <person name="Arakaki Y."/>
            <person name="Hanschen E.R."/>
            <person name="Ferris P.J."/>
            <person name="Michod R.E."/>
            <person name="Olson B.J.S.C."/>
            <person name="Nozaki H."/>
            <person name="Durand P.M."/>
        </authorList>
    </citation>
    <scope>NUCLEOTIDE SEQUENCE [LARGE SCALE GENOMIC DNA]</scope>
    <source>
        <strain evidence="2 3">NIES-571</strain>
    </source>
</reference>
<protein>
    <submittedName>
        <fullName evidence="2">Uncharacterized protein</fullName>
    </submittedName>
</protein>
<evidence type="ECO:0000256" key="1">
    <source>
        <dbReference type="SAM" id="MobiDB-lite"/>
    </source>
</evidence>
<name>A0A2J7ZKD2_9CHLO</name>
<evidence type="ECO:0000313" key="2">
    <source>
        <dbReference type="EMBL" id="PNH00710.1"/>
    </source>
</evidence>
<feature type="compositionally biased region" description="Low complexity" evidence="1">
    <location>
        <begin position="144"/>
        <end position="153"/>
    </location>
</feature>
<dbReference type="AlphaFoldDB" id="A0A2J7ZKD2"/>
<accession>A0A2J7ZKD2</accession>
<comment type="caution">
    <text evidence="2">The sequence shown here is derived from an EMBL/GenBank/DDBJ whole genome shotgun (WGS) entry which is preliminary data.</text>
</comment>
<feature type="compositionally biased region" description="Basic residues" evidence="1">
    <location>
        <begin position="154"/>
        <end position="164"/>
    </location>
</feature>
<evidence type="ECO:0000313" key="3">
    <source>
        <dbReference type="Proteomes" id="UP000236333"/>
    </source>
</evidence>
<sequence length="234" mass="24650">MEEDFTLADLGVTARSAALVEEVIQEGGLRAAAVRAPAGAAGRERAVLHQQLRRYVAAAMAAVMAARRTAQGQRPSKKARAAGAEAEGGEANPRAGGSGSGGRVALVETEKDRLIRAGQLTPFDRLAGFERKMQSAAPPPPPRSQLLRPAAAGRRARTVARRGGRQCGGGLAQAAGYGALRHLGRSELRSEEAAARTRSGRWVDEVIEEAGRRALAARAARHTTTFLEPEQLPP</sequence>